<dbReference type="EMBL" id="JACIJI010000001">
    <property type="protein sequence ID" value="MBB5717683.1"/>
    <property type="molecule type" value="Genomic_DNA"/>
</dbReference>
<proteinExistence type="predicted"/>
<evidence type="ECO:0000256" key="1">
    <source>
        <dbReference type="SAM" id="MobiDB-lite"/>
    </source>
</evidence>
<feature type="compositionally biased region" description="Basic residues" evidence="1">
    <location>
        <begin position="1"/>
        <end position="10"/>
    </location>
</feature>
<evidence type="ECO:0000313" key="2">
    <source>
        <dbReference type="EMBL" id="MBB5717683.1"/>
    </source>
</evidence>
<organism evidence="2 3">
    <name type="scientific">Stakelama sediminis</name>
    <dbReference type="NCBI Taxonomy" id="463200"/>
    <lineage>
        <taxon>Bacteria</taxon>
        <taxon>Pseudomonadati</taxon>
        <taxon>Pseudomonadota</taxon>
        <taxon>Alphaproteobacteria</taxon>
        <taxon>Sphingomonadales</taxon>
        <taxon>Sphingomonadaceae</taxon>
        <taxon>Stakelama</taxon>
    </lineage>
</organism>
<evidence type="ECO:0000313" key="3">
    <source>
        <dbReference type="Proteomes" id="UP000554342"/>
    </source>
</evidence>
<accession>A0A840YVL6</accession>
<sequence>MSNPKGPRKTVFRDSGSGQFVTERYANRHPKTTERERVIDPSKRR</sequence>
<name>A0A840YVL6_9SPHN</name>
<dbReference type="Proteomes" id="UP000554342">
    <property type="component" value="Unassembled WGS sequence"/>
</dbReference>
<dbReference type="AlphaFoldDB" id="A0A840YVL6"/>
<keyword evidence="3" id="KW-1185">Reference proteome</keyword>
<reference evidence="2 3" key="1">
    <citation type="submission" date="2020-08" db="EMBL/GenBank/DDBJ databases">
        <title>Genomic Encyclopedia of Type Strains, Phase IV (KMG-IV): sequencing the most valuable type-strain genomes for metagenomic binning, comparative biology and taxonomic classification.</title>
        <authorList>
            <person name="Goeker M."/>
        </authorList>
    </citation>
    <scope>NUCLEOTIDE SEQUENCE [LARGE SCALE GENOMIC DNA]</scope>
    <source>
        <strain evidence="2 3">DSM 27203</strain>
    </source>
</reference>
<feature type="compositionally biased region" description="Basic and acidic residues" evidence="1">
    <location>
        <begin position="31"/>
        <end position="45"/>
    </location>
</feature>
<protein>
    <recommendedName>
        <fullName evidence="4">Multidrug transporter</fullName>
    </recommendedName>
</protein>
<evidence type="ECO:0008006" key="4">
    <source>
        <dbReference type="Google" id="ProtNLM"/>
    </source>
</evidence>
<dbReference type="RefSeq" id="WP_184001419.1">
    <property type="nucleotide sequence ID" value="NZ_BAABIF010000004.1"/>
</dbReference>
<gene>
    <name evidence="2" type="ORF">FHR23_000590</name>
</gene>
<feature type="region of interest" description="Disordered" evidence="1">
    <location>
        <begin position="1"/>
        <end position="45"/>
    </location>
</feature>
<comment type="caution">
    <text evidence="2">The sequence shown here is derived from an EMBL/GenBank/DDBJ whole genome shotgun (WGS) entry which is preliminary data.</text>
</comment>